<name>A0A314UND6_PRUYE</name>
<evidence type="ECO:0000313" key="3">
    <source>
        <dbReference type="Proteomes" id="UP000250321"/>
    </source>
</evidence>
<protein>
    <submittedName>
        <fullName evidence="2">Uncharacterized protein</fullName>
    </submittedName>
</protein>
<feature type="coiled-coil region" evidence="1">
    <location>
        <begin position="76"/>
        <end position="103"/>
    </location>
</feature>
<evidence type="ECO:0000256" key="1">
    <source>
        <dbReference type="SAM" id="Coils"/>
    </source>
</evidence>
<dbReference type="Proteomes" id="UP000250321">
    <property type="component" value="Unassembled WGS sequence"/>
</dbReference>
<comment type="caution">
    <text evidence="2">The sequence shown here is derived from an EMBL/GenBank/DDBJ whole genome shotgun (WGS) entry which is preliminary data.</text>
</comment>
<keyword evidence="1" id="KW-0175">Coiled coil</keyword>
<gene>
    <name evidence="2" type="ORF">Pyn_29033</name>
</gene>
<keyword evidence="3" id="KW-1185">Reference proteome</keyword>
<dbReference type="AlphaFoldDB" id="A0A314UND6"/>
<sequence length="109" mass="12406">MLHPCTAGTTNMIYRELTKFRVSKKMGAEQHMIMLLRCISPLFTDCKRNAYMEAELQCSNAIQSMERKPRIACHVLKTAKSKVDSYDAEISSMKLEMKDLSEKLEAANA</sequence>
<proteinExistence type="predicted"/>
<evidence type="ECO:0000313" key="2">
    <source>
        <dbReference type="EMBL" id="PQM36249.1"/>
    </source>
</evidence>
<dbReference type="OrthoDB" id="2135133at2759"/>
<accession>A0A314UND6</accession>
<reference evidence="2 3" key="1">
    <citation type="submission" date="2018-02" db="EMBL/GenBank/DDBJ databases">
        <title>Draft genome of wild Prunus yedoensis var. nudiflora.</title>
        <authorList>
            <person name="Baek S."/>
            <person name="Kim J.-H."/>
            <person name="Choi K."/>
            <person name="Kim G.-B."/>
            <person name="Cho A."/>
            <person name="Jang H."/>
            <person name="Shin C.-H."/>
            <person name="Yu H.-J."/>
            <person name="Mun J.-H."/>
        </authorList>
    </citation>
    <scope>NUCLEOTIDE SEQUENCE [LARGE SCALE GENOMIC DNA]</scope>
    <source>
        <strain evidence="3">cv. Jeju island</strain>
        <tissue evidence="2">Leaf</tissue>
    </source>
</reference>
<dbReference type="EMBL" id="PJQY01003567">
    <property type="protein sequence ID" value="PQM36249.1"/>
    <property type="molecule type" value="Genomic_DNA"/>
</dbReference>
<organism evidence="2 3">
    <name type="scientific">Prunus yedoensis var. nudiflora</name>
    <dbReference type="NCBI Taxonomy" id="2094558"/>
    <lineage>
        <taxon>Eukaryota</taxon>
        <taxon>Viridiplantae</taxon>
        <taxon>Streptophyta</taxon>
        <taxon>Embryophyta</taxon>
        <taxon>Tracheophyta</taxon>
        <taxon>Spermatophyta</taxon>
        <taxon>Magnoliopsida</taxon>
        <taxon>eudicotyledons</taxon>
        <taxon>Gunneridae</taxon>
        <taxon>Pentapetalae</taxon>
        <taxon>rosids</taxon>
        <taxon>fabids</taxon>
        <taxon>Rosales</taxon>
        <taxon>Rosaceae</taxon>
        <taxon>Amygdaloideae</taxon>
        <taxon>Amygdaleae</taxon>
        <taxon>Prunus</taxon>
    </lineage>
</organism>